<dbReference type="Pfam" id="PF01032">
    <property type="entry name" value="FecCD"/>
    <property type="match status" value="1"/>
</dbReference>
<feature type="transmembrane region" description="Helical" evidence="8">
    <location>
        <begin position="256"/>
        <end position="282"/>
    </location>
</feature>
<name>A0A3G6IZG0_9CORY</name>
<dbReference type="PANTHER" id="PTHR30472:SF67">
    <property type="entry name" value="PERMEASE OF ABC TRANSPORTER-RELATED"/>
    <property type="match status" value="1"/>
</dbReference>
<dbReference type="FunFam" id="1.10.3470.10:FF:000001">
    <property type="entry name" value="Vitamin B12 ABC transporter permease BtuC"/>
    <property type="match status" value="1"/>
</dbReference>
<accession>A0A3G6IZG0</accession>
<proteinExistence type="inferred from homology"/>
<keyword evidence="7 8" id="KW-0472">Membrane</keyword>
<dbReference type="GO" id="GO:0022857">
    <property type="term" value="F:transmembrane transporter activity"/>
    <property type="evidence" value="ECO:0007669"/>
    <property type="project" value="InterPro"/>
</dbReference>
<evidence type="ECO:0000256" key="3">
    <source>
        <dbReference type="ARBA" id="ARBA00022448"/>
    </source>
</evidence>
<dbReference type="AlphaFoldDB" id="A0A3G6IZG0"/>
<evidence type="ECO:0000313" key="10">
    <source>
        <dbReference type="Proteomes" id="UP000271426"/>
    </source>
</evidence>
<keyword evidence="10" id="KW-1185">Reference proteome</keyword>
<comment type="subcellular location">
    <subcellularLocation>
        <location evidence="1">Cell membrane</location>
        <topology evidence="1">Multi-pass membrane protein</topology>
    </subcellularLocation>
</comment>
<dbReference type="PANTHER" id="PTHR30472">
    <property type="entry name" value="FERRIC ENTEROBACTIN TRANSPORT SYSTEM PERMEASE PROTEIN"/>
    <property type="match status" value="1"/>
</dbReference>
<keyword evidence="4" id="KW-1003">Cell membrane</keyword>
<dbReference type="EMBL" id="CP033898">
    <property type="protein sequence ID" value="AZA09440.1"/>
    <property type="molecule type" value="Genomic_DNA"/>
</dbReference>
<feature type="transmembrane region" description="Helical" evidence="8">
    <location>
        <begin position="105"/>
        <end position="126"/>
    </location>
</feature>
<keyword evidence="3" id="KW-0813">Transport</keyword>
<organism evidence="9 10">
    <name type="scientific">Corynebacterium pseudopelargi</name>
    <dbReference type="NCBI Taxonomy" id="2080757"/>
    <lineage>
        <taxon>Bacteria</taxon>
        <taxon>Bacillati</taxon>
        <taxon>Actinomycetota</taxon>
        <taxon>Actinomycetes</taxon>
        <taxon>Mycobacteriales</taxon>
        <taxon>Corynebacteriaceae</taxon>
        <taxon>Corynebacterium</taxon>
    </lineage>
</organism>
<dbReference type="InterPro" id="IPR037294">
    <property type="entry name" value="ABC_BtuC-like"/>
</dbReference>
<dbReference type="CDD" id="cd06550">
    <property type="entry name" value="TM_ABC_iron-siderophores_like"/>
    <property type="match status" value="1"/>
</dbReference>
<feature type="transmembrane region" description="Helical" evidence="8">
    <location>
        <begin position="132"/>
        <end position="153"/>
    </location>
</feature>
<evidence type="ECO:0000256" key="1">
    <source>
        <dbReference type="ARBA" id="ARBA00004651"/>
    </source>
</evidence>
<feature type="transmembrane region" description="Helical" evidence="8">
    <location>
        <begin position="165"/>
        <end position="185"/>
    </location>
</feature>
<evidence type="ECO:0000256" key="8">
    <source>
        <dbReference type="SAM" id="Phobius"/>
    </source>
</evidence>
<gene>
    <name evidence="9" type="ORF">CPPEL_06645</name>
</gene>
<dbReference type="InterPro" id="IPR000522">
    <property type="entry name" value="ABC_transptr_permease_BtuC"/>
</dbReference>
<keyword evidence="5 8" id="KW-0812">Transmembrane</keyword>
<protein>
    <submittedName>
        <fullName evidence="9">Putative ABC transporter permease protein</fullName>
    </submittedName>
</protein>
<keyword evidence="6 8" id="KW-1133">Transmembrane helix</keyword>
<evidence type="ECO:0000313" key="9">
    <source>
        <dbReference type="EMBL" id="AZA09440.1"/>
    </source>
</evidence>
<dbReference type="GO" id="GO:0005886">
    <property type="term" value="C:plasma membrane"/>
    <property type="evidence" value="ECO:0007669"/>
    <property type="project" value="UniProtKB-SubCell"/>
</dbReference>
<sequence length="355" mass="36535">MGDTKPTSQLRSTWALLALSIALVVLLGLSFVLSLSFGSVACSREQVWQVVLAHLRGEQVADASLDAVIWQLRAPRGLLALLVGAGLALSGVAMQTLVRNPLADPYLLGVASGASVGATAVLTFGLFSSLGIYALSGGALIGALAATASVYAITRLQGGFHPLQLILTGVVMSSAFSAAASFLVFKGPDPRAAQSVMFWLLGSVAGANFSKLLIPAVVLVLAALLMLAMHRNLDALMAGPDVAASLGVRVDAMRQLLFVIQAVLVGAMVAVAGGIGFVGLVIPHVGRLLVGSLHARLIPVVMLCGALFLLWVDVLARIAAPPQEIPLGVVTGVLGAPLFLILMGRKTLRFQGGQG</sequence>
<evidence type="ECO:0000256" key="6">
    <source>
        <dbReference type="ARBA" id="ARBA00022989"/>
    </source>
</evidence>
<dbReference type="GO" id="GO:0033214">
    <property type="term" value="P:siderophore-iron import into cell"/>
    <property type="evidence" value="ECO:0007669"/>
    <property type="project" value="TreeGrafter"/>
</dbReference>
<evidence type="ECO:0000256" key="5">
    <source>
        <dbReference type="ARBA" id="ARBA00022692"/>
    </source>
</evidence>
<feature type="transmembrane region" description="Helical" evidence="8">
    <location>
        <begin position="78"/>
        <end position="98"/>
    </location>
</feature>
<dbReference type="Proteomes" id="UP000271426">
    <property type="component" value="Chromosome"/>
</dbReference>
<evidence type="ECO:0000256" key="2">
    <source>
        <dbReference type="ARBA" id="ARBA00007935"/>
    </source>
</evidence>
<comment type="similarity">
    <text evidence="2">Belongs to the binding-protein-dependent transport system permease family. FecCD subfamily.</text>
</comment>
<dbReference type="KEGG" id="cpso:CPPEL_06645"/>
<feature type="transmembrane region" description="Helical" evidence="8">
    <location>
        <begin position="197"/>
        <end position="227"/>
    </location>
</feature>
<evidence type="ECO:0000256" key="4">
    <source>
        <dbReference type="ARBA" id="ARBA00022475"/>
    </source>
</evidence>
<feature type="transmembrane region" description="Helical" evidence="8">
    <location>
        <begin position="294"/>
        <end position="312"/>
    </location>
</feature>
<feature type="transmembrane region" description="Helical" evidence="8">
    <location>
        <begin position="324"/>
        <end position="343"/>
    </location>
</feature>
<dbReference type="Gene3D" id="1.10.3470.10">
    <property type="entry name" value="ABC transporter involved in vitamin B12 uptake, BtuC"/>
    <property type="match status" value="1"/>
</dbReference>
<reference evidence="9 10" key="1">
    <citation type="submission" date="2018-11" db="EMBL/GenBank/DDBJ databases">
        <authorList>
            <person name="Kleinhagauer T."/>
            <person name="Glaeser S.P."/>
            <person name="Spergser J."/>
            <person name="Ruckert C."/>
            <person name="Kaempfer P."/>
            <person name="Busse H.-J."/>
        </authorList>
    </citation>
    <scope>NUCLEOTIDE SEQUENCE [LARGE SCALE GENOMIC DNA]</scope>
    <source>
        <strain evidence="9 10">812CH</strain>
    </source>
</reference>
<dbReference type="SUPFAM" id="SSF81345">
    <property type="entry name" value="ABC transporter involved in vitamin B12 uptake, BtuC"/>
    <property type="match status" value="1"/>
</dbReference>
<evidence type="ECO:0000256" key="7">
    <source>
        <dbReference type="ARBA" id="ARBA00023136"/>
    </source>
</evidence>